<dbReference type="Pfam" id="PF01217">
    <property type="entry name" value="Clat_adaptor_s"/>
    <property type="match status" value="1"/>
</dbReference>
<organism evidence="8">
    <name type="scientific">Fibrocapsa japonica</name>
    <dbReference type="NCBI Taxonomy" id="94617"/>
    <lineage>
        <taxon>Eukaryota</taxon>
        <taxon>Sar</taxon>
        <taxon>Stramenopiles</taxon>
        <taxon>Ochrophyta</taxon>
        <taxon>Raphidophyceae</taxon>
        <taxon>Chattonellales</taxon>
        <taxon>Chattonellaceae</taxon>
        <taxon>Fibrocapsa</taxon>
    </lineage>
</organism>
<dbReference type="InterPro" id="IPR016635">
    <property type="entry name" value="AP_complex_ssu"/>
</dbReference>
<dbReference type="Gene3D" id="3.30.450.60">
    <property type="match status" value="1"/>
</dbReference>
<evidence type="ECO:0000256" key="6">
    <source>
        <dbReference type="PIRNR" id="PIRNR015588"/>
    </source>
</evidence>
<evidence type="ECO:0000256" key="3">
    <source>
        <dbReference type="ARBA" id="ARBA00022448"/>
    </source>
</evidence>
<dbReference type="PIRSF" id="PIRSF015588">
    <property type="entry name" value="AP_complex_sigma"/>
    <property type="match status" value="1"/>
</dbReference>
<keyword evidence="3 6" id="KW-0813">Transport</keyword>
<evidence type="ECO:0000256" key="1">
    <source>
        <dbReference type="ARBA" id="ARBA00004308"/>
    </source>
</evidence>
<dbReference type="FunFam" id="3.30.450.60:FF:000010">
    <property type="entry name" value="AP complex subunit sigma"/>
    <property type="match status" value="1"/>
</dbReference>
<dbReference type="EMBL" id="HBHR01004656">
    <property type="protein sequence ID" value="CAD9859718.1"/>
    <property type="molecule type" value="Transcribed_RNA"/>
</dbReference>
<accession>A0A7S2UUI5</accession>
<reference evidence="8" key="1">
    <citation type="submission" date="2021-01" db="EMBL/GenBank/DDBJ databases">
        <authorList>
            <person name="Corre E."/>
            <person name="Pelletier E."/>
            <person name="Niang G."/>
            <person name="Scheremetjew M."/>
            <person name="Finn R."/>
            <person name="Kale V."/>
            <person name="Holt S."/>
            <person name="Cochrane G."/>
            <person name="Meng A."/>
            <person name="Brown T."/>
            <person name="Cohen L."/>
        </authorList>
    </citation>
    <scope>NUCLEOTIDE SEQUENCE</scope>
    <source>
        <strain evidence="8">CCMP1661</strain>
    </source>
</reference>
<dbReference type="GO" id="GO:0012505">
    <property type="term" value="C:endomembrane system"/>
    <property type="evidence" value="ECO:0007669"/>
    <property type="project" value="UniProtKB-SubCell"/>
</dbReference>
<dbReference type="InterPro" id="IPR022775">
    <property type="entry name" value="AP_mu_sigma_su"/>
</dbReference>
<protein>
    <recommendedName>
        <fullName evidence="6">AP complex subunit sigma</fullName>
    </recommendedName>
</protein>
<name>A0A7S2UUI5_9STRA</name>
<keyword evidence="4 6" id="KW-0653">Protein transport</keyword>
<dbReference type="CDD" id="cd14832">
    <property type="entry name" value="AP4_sigma"/>
    <property type="match status" value="1"/>
</dbReference>
<evidence type="ECO:0000256" key="5">
    <source>
        <dbReference type="ARBA" id="ARBA00023136"/>
    </source>
</evidence>
<comment type="similarity">
    <text evidence="2 6">Belongs to the adaptor complexes small subunit family.</text>
</comment>
<dbReference type="SUPFAM" id="SSF64356">
    <property type="entry name" value="SNARE-like"/>
    <property type="match status" value="1"/>
</dbReference>
<gene>
    <name evidence="8" type="ORF">FJAP1339_LOCUS2238</name>
</gene>
<dbReference type="PANTHER" id="PTHR11753">
    <property type="entry name" value="ADAPTOR COMPLEXES SMALL SUBUNIT FAMILY"/>
    <property type="match status" value="1"/>
</dbReference>
<keyword evidence="5 6" id="KW-0472">Membrane</keyword>
<evidence type="ECO:0000256" key="2">
    <source>
        <dbReference type="ARBA" id="ARBA00006972"/>
    </source>
</evidence>
<evidence type="ECO:0000313" key="8">
    <source>
        <dbReference type="EMBL" id="CAD9859718.1"/>
    </source>
</evidence>
<dbReference type="GO" id="GO:0005737">
    <property type="term" value="C:cytoplasm"/>
    <property type="evidence" value="ECO:0007669"/>
    <property type="project" value="UniProtKB-ARBA"/>
</dbReference>
<dbReference type="AlphaFoldDB" id="A0A7S2UUI5"/>
<proteinExistence type="inferred from homology"/>
<evidence type="ECO:0000259" key="7">
    <source>
        <dbReference type="Pfam" id="PF01217"/>
    </source>
</evidence>
<dbReference type="InterPro" id="IPR011012">
    <property type="entry name" value="Longin-like_dom_sf"/>
</dbReference>
<evidence type="ECO:0000256" key="4">
    <source>
        <dbReference type="ARBA" id="ARBA00022927"/>
    </source>
</evidence>
<sequence>MIKFILMVNKQGQTRLSSYFEWMTIPERVALESEIIRKCLSRAEYQCSFLEYRGYRVIYRRYASLFFIVGVGADEENELGVLEFIHSLVETLDKYFESVCELDIMFNMEKAHFILDEMVMNGYIMETNRTNILKPIAQMDKMANSEDSIFSR</sequence>
<comment type="subcellular location">
    <subcellularLocation>
        <location evidence="1">Endomembrane system</location>
    </subcellularLocation>
</comment>
<feature type="domain" description="AP complex mu/sigma subunit" evidence="7">
    <location>
        <begin position="1"/>
        <end position="142"/>
    </location>
</feature>
<dbReference type="GO" id="GO:0006886">
    <property type="term" value="P:intracellular protein transport"/>
    <property type="evidence" value="ECO:0007669"/>
    <property type="project" value="UniProtKB-UniRule"/>
</dbReference>